<dbReference type="Proteomes" id="UP000318521">
    <property type="component" value="Unassembled WGS sequence"/>
</dbReference>
<evidence type="ECO:0000313" key="2">
    <source>
        <dbReference type="Proteomes" id="UP000318521"/>
    </source>
</evidence>
<dbReference type="InterPro" id="IPR028212">
    <property type="entry name" value="GHL6"/>
</dbReference>
<gene>
    <name evidence="1" type="ORF">FN960_04360</name>
</gene>
<protein>
    <submittedName>
        <fullName evidence="1">Family 10 glycosylhydrolase</fullName>
    </submittedName>
</protein>
<dbReference type="Gene3D" id="3.20.20.80">
    <property type="entry name" value="Glycosidases"/>
    <property type="match status" value="1"/>
</dbReference>
<evidence type="ECO:0000313" key="1">
    <source>
        <dbReference type="EMBL" id="TSB47756.1"/>
    </source>
</evidence>
<reference evidence="1 2" key="1">
    <citation type="submission" date="2019-07" db="EMBL/GenBank/DDBJ databases">
        <authorList>
            <person name="Park Y.J."/>
            <person name="Jeong S.E."/>
            <person name="Jung H.S."/>
        </authorList>
    </citation>
    <scope>NUCLEOTIDE SEQUENCE [LARGE SCALE GENOMIC DNA]</scope>
    <source>
        <strain evidence="2">P16(2019)</strain>
    </source>
</reference>
<dbReference type="RefSeq" id="WP_143847285.1">
    <property type="nucleotide sequence ID" value="NZ_VLXZ01000002.1"/>
</dbReference>
<dbReference type="EMBL" id="VLXZ01000002">
    <property type="protein sequence ID" value="TSB47756.1"/>
    <property type="molecule type" value="Genomic_DNA"/>
</dbReference>
<dbReference type="OrthoDB" id="9794671at2"/>
<name>A0A554A278_9BACI</name>
<accession>A0A554A278</accession>
<proteinExistence type="predicted"/>
<dbReference type="Pfam" id="PF14871">
    <property type="entry name" value="GHL6"/>
    <property type="match status" value="1"/>
</dbReference>
<keyword evidence="1" id="KW-0378">Hydrolase</keyword>
<dbReference type="InterPro" id="IPR017853">
    <property type="entry name" value="GH"/>
</dbReference>
<comment type="caution">
    <text evidence="1">The sequence shown here is derived from an EMBL/GenBank/DDBJ whole genome shotgun (WGS) entry which is preliminary data.</text>
</comment>
<dbReference type="InterPro" id="IPR029062">
    <property type="entry name" value="Class_I_gatase-like"/>
</dbReference>
<organism evidence="1 2">
    <name type="scientific">Alkalicoccobacillus porphyridii</name>
    <dbReference type="NCBI Taxonomy" id="2597270"/>
    <lineage>
        <taxon>Bacteria</taxon>
        <taxon>Bacillati</taxon>
        <taxon>Bacillota</taxon>
        <taxon>Bacilli</taxon>
        <taxon>Bacillales</taxon>
        <taxon>Bacillaceae</taxon>
        <taxon>Alkalicoccobacillus</taxon>
    </lineage>
</organism>
<dbReference type="SUPFAM" id="SSF52317">
    <property type="entry name" value="Class I glutamine amidotransferase-like"/>
    <property type="match status" value="1"/>
</dbReference>
<dbReference type="SUPFAM" id="SSF51445">
    <property type="entry name" value="(Trans)glycosidases"/>
    <property type="match status" value="1"/>
</dbReference>
<keyword evidence="2" id="KW-1185">Reference proteome</keyword>
<dbReference type="AlphaFoldDB" id="A0A554A278"/>
<sequence>MFWWERNNLRLIQTNLREVDAALNVDQLISDLKEFSANTLMMNAGGIFAFYPTKLRYQYQTPYLKQDVLKEVIDKTHQAGMKFIARFDFSKAHESIFKEKPEWFYRTKDGHEVNYNGIVHTCINGYYQQTYSLKMIEEVITKYKVDGIFFNMFGYQTSDYSSNDYGICHCLSCQTRFKEMYQLELPPSNDRSSERYKKYKEFQWRTTKEMLDRIHDFVKKINPHIAISTYNDHKVDIVRNESNTKLTRPHPVWLYSSSENVKAIEDTWEDKLISNCCINAVDLQYRFMGVSKEEVSIRLYESIASGSGLDFCIIGVFDGYSDHRNFPIVKEIFRFHEENEDYFGQLASVEEIALIKPTGPRVMNNKEYFGIFKMLKEQHKPFDVICQHELNSNEAKLESFQLIVIPDIREWEDDQLDVLSRIHKQGVRIVATGQTFTDTNRAEILQSLFDATFIKSTTENDASYLLSQGKQGMEESWVYIDGAFSMINFSESVDQWFPFLSPSTFGPPERAYNHKLSDFHGVGLHQSEYGLNAFITWQPGTLYYQHGYEEHKQLFLHVLNHIEPRSILKTDAASSVEVFINRTANEKYLVQVLNLSGFNGVTYTEPIAMERIQIQLNLDKAPKKITQLNHKKEILFETASDDTILTFHVEQLHRYAAYVIETNNQ</sequence>
<dbReference type="Gene3D" id="3.40.50.880">
    <property type="match status" value="1"/>
</dbReference>
<dbReference type="GO" id="GO:0016787">
    <property type="term" value="F:hydrolase activity"/>
    <property type="evidence" value="ECO:0007669"/>
    <property type="project" value="UniProtKB-KW"/>
</dbReference>